<dbReference type="Proteomes" id="UP000663852">
    <property type="component" value="Unassembled WGS sequence"/>
</dbReference>
<dbReference type="PRINTS" id="PR00237">
    <property type="entry name" value="GPCRRHODOPSN"/>
</dbReference>
<dbReference type="AlphaFoldDB" id="A0A815S0L1"/>
<evidence type="ECO:0000259" key="9">
    <source>
        <dbReference type="PROSITE" id="PS50262"/>
    </source>
</evidence>
<dbReference type="EMBL" id="CAJNOJ010000557">
    <property type="protein sequence ID" value="CAF1484097.1"/>
    <property type="molecule type" value="Genomic_DNA"/>
</dbReference>
<comment type="caution">
    <text evidence="10">The sequence shown here is derived from an EMBL/GenBank/DDBJ whole genome shotgun (WGS) entry which is preliminary data.</text>
</comment>
<evidence type="ECO:0000256" key="2">
    <source>
        <dbReference type="ARBA" id="ARBA00022692"/>
    </source>
</evidence>
<feature type="transmembrane region" description="Helical" evidence="8">
    <location>
        <begin position="97"/>
        <end position="115"/>
    </location>
</feature>
<dbReference type="Gene3D" id="1.20.1070.10">
    <property type="entry name" value="Rhodopsin 7-helix transmembrane proteins"/>
    <property type="match status" value="1"/>
</dbReference>
<feature type="transmembrane region" description="Helical" evidence="8">
    <location>
        <begin position="135"/>
        <end position="160"/>
    </location>
</feature>
<dbReference type="PANTHER" id="PTHR24243:SF233">
    <property type="entry name" value="THYROTROPIN-RELEASING HORMONE RECEPTOR"/>
    <property type="match status" value="1"/>
</dbReference>
<protein>
    <recommendedName>
        <fullName evidence="9">G-protein coupled receptors family 1 profile domain-containing protein</fullName>
    </recommendedName>
</protein>
<feature type="transmembrane region" description="Helical" evidence="8">
    <location>
        <begin position="184"/>
        <end position="206"/>
    </location>
</feature>
<feature type="transmembrane region" description="Helical" evidence="8">
    <location>
        <begin position="271"/>
        <end position="292"/>
    </location>
</feature>
<evidence type="ECO:0000256" key="1">
    <source>
        <dbReference type="ARBA" id="ARBA00004141"/>
    </source>
</evidence>
<dbReference type="InterPro" id="IPR000276">
    <property type="entry name" value="GPCR_Rhodpsn"/>
</dbReference>
<evidence type="ECO:0000256" key="4">
    <source>
        <dbReference type="ARBA" id="ARBA00023040"/>
    </source>
</evidence>
<evidence type="ECO:0000256" key="3">
    <source>
        <dbReference type="ARBA" id="ARBA00022989"/>
    </source>
</evidence>
<keyword evidence="3 8" id="KW-1133">Transmembrane helix</keyword>
<dbReference type="PANTHER" id="PTHR24243">
    <property type="entry name" value="G-PROTEIN COUPLED RECEPTOR"/>
    <property type="match status" value="1"/>
</dbReference>
<evidence type="ECO:0000313" key="11">
    <source>
        <dbReference type="Proteomes" id="UP000663852"/>
    </source>
</evidence>
<keyword evidence="7" id="KW-0807">Transducer</keyword>
<proteinExistence type="predicted"/>
<comment type="subcellular location">
    <subcellularLocation>
        <location evidence="1">Membrane</location>
        <topology evidence="1">Multi-pass membrane protein</topology>
    </subcellularLocation>
</comment>
<sequence length="311" mass="35695">MNITTTSSTSTNLSYELSIIYTYISPAILIFTMIANIINIVVFSRGNLQSYSCSHYFLALAFASLIYMIVSPMILFLQYRFGISPITTSFGCRSMLFIIYSSSLLATLMLVCASIDRFFASSSSVHLRNLSNIRIAQILIIVITISVLIYISPFCIIYYWNFTTNRCTQLSSTIITMYFTSRIIVYYILAPLVMGIFGLLTISNIRSQVRRVSTIHSRRHRRTESQLARMLIVQVTAYVFFSIPAAVTYILTTLIPSMNTSLITNIRSMTLLWQQGNYIFSTFLYILSGSIYREELKKIFILNYYQRRITD</sequence>
<dbReference type="SUPFAM" id="SSF81321">
    <property type="entry name" value="Family A G protein-coupled receptor-like"/>
    <property type="match status" value="1"/>
</dbReference>
<evidence type="ECO:0000256" key="7">
    <source>
        <dbReference type="ARBA" id="ARBA00023224"/>
    </source>
</evidence>
<evidence type="ECO:0000313" key="10">
    <source>
        <dbReference type="EMBL" id="CAF1484097.1"/>
    </source>
</evidence>
<evidence type="ECO:0000256" key="5">
    <source>
        <dbReference type="ARBA" id="ARBA00023136"/>
    </source>
</evidence>
<dbReference type="PROSITE" id="PS50262">
    <property type="entry name" value="G_PROTEIN_RECEP_F1_2"/>
    <property type="match status" value="1"/>
</dbReference>
<feature type="transmembrane region" description="Helical" evidence="8">
    <location>
        <begin position="56"/>
        <end position="77"/>
    </location>
</feature>
<dbReference type="OrthoDB" id="10159090at2759"/>
<dbReference type="GO" id="GO:0004930">
    <property type="term" value="F:G protein-coupled receptor activity"/>
    <property type="evidence" value="ECO:0007669"/>
    <property type="project" value="UniProtKB-KW"/>
</dbReference>
<keyword evidence="4" id="KW-0297">G-protein coupled receptor</keyword>
<feature type="transmembrane region" description="Helical" evidence="8">
    <location>
        <begin position="227"/>
        <end position="251"/>
    </location>
</feature>
<feature type="domain" description="G-protein coupled receptors family 1 profile" evidence="9">
    <location>
        <begin position="35"/>
        <end position="285"/>
    </location>
</feature>
<accession>A0A815S0L1</accession>
<keyword evidence="6" id="KW-0675">Receptor</keyword>
<evidence type="ECO:0000256" key="8">
    <source>
        <dbReference type="SAM" id="Phobius"/>
    </source>
</evidence>
<evidence type="ECO:0000256" key="6">
    <source>
        <dbReference type="ARBA" id="ARBA00023170"/>
    </source>
</evidence>
<dbReference type="Pfam" id="PF00001">
    <property type="entry name" value="7tm_1"/>
    <property type="match status" value="1"/>
</dbReference>
<dbReference type="GO" id="GO:0005886">
    <property type="term" value="C:plasma membrane"/>
    <property type="evidence" value="ECO:0007669"/>
    <property type="project" value="TreeGrafter"/>
</dbReference>
<feature type="transmembrane region" description="Helical" evidence="8">
    <location>
        <begin position="20"/>
        <end position="44"/>
    </location>
</feature>
<organism evidence="10 11">
    <name type="scientific">Adineta ricciae</name>
    <name type="common">Rotifer</name>
    <dbReference type="NCBI Taxonomy" id="249248"/>
    <lineage>
        <taxon>Eukaryota</taxon>
        <taxon>Metazoa</taxon>
        <taxon>Spiralia</taxon>
        <taxon>Gnathifera</taxon>
        <taxon>Rotifera</taxon>
        <taxon>Eurotatoria</taxon>
        <taxon>Bdelloidea</taxon>
        <taxon>Adinetida</taxon>
        <taxon>Adinetidae</taxon>
        <taxon>Adineta</taxon>
    </lineage>
</organism>
<dbReference type="InterPro" id="IPR017452">
    <property type="entry name" value="GPCR_Rhodpsn_7TM"/>
</dbReference>
<name>A0A815S0L1_ADIRI</name>
<keyword evidence="5 8" id="KW-0472">Membrane</keyword>
<reference evidence="10" key="1">
    <citation type="submission" date="2021-02" db="EMBL/GenBank/DDBJ databases">
        <authorList>
            <person name="Nowell W R."/>
        </authorList>
    </citation>
    <scope>NUCLEOTIDE SEQUENCE</scope>
</reference>
<keyword evidence="2 8" id="KW-0812">Transmembrane</keyword>
<gene>
    <name evidence="10" type="ORF">EDS130_LOCUS41615</name>
</gene>